<dbReference type="GO" id="GO:0033387">
    <property type="term" value="P:putrescine biosynthetic process from arginine, via ornithine"/>
    <property type="evidence" value="ECO:0007669"/>
    <property type="project" value="TreeGrafter"/>
</dbReference>
<sequence>MGGIVPPRSIPPRSRGSRSYRSSQSVHPLPAIQSGPTLEIFRSTLNSIDLERCEENGENAFYVCDLAQVYKQLLRWNTILGDRIEPFFAVKCNPDIHILRMFSKLGLGFDCASHAEIDKVLSLGVSPSKIIYANPCKAGSFIRHARSAGVEMMTFDNIDELQKVAKHHSQAKLVLRILTDDSSSLCRLGEKFGAPLENVRGLLEQARDLSLDVIGIAFHVGSGCSDPNSYTEAVGRAKWAFELAAELGFKFNLLDVGGGFGDENFSSLAAGLLSGLDEHFPVGCGVRVIAEPGRYFVTKAFELATNIIARRLAPPMGAVDGVGGDPVDKDVTLGAGITLYYVNDGVYGAFNCIIFDHQVVKPKLLTLGGVFYGDCCGERGYLTEPMTPSPSDHGMDCSIDSLESIKVLLPPSPMLKPFQAPFLAGDLEPCKIFGPSCDSIDLVCPEAYLPVKYLKVGDWIRWSNMGAYTICAASQFNGFKISEVKYTIGDPAVEEELRNILEQ</sequence>
<feature type="compositionally biased region" description="Low complexity" evidence="7">
    <location>
        <begin position="11"/>
        <end position="28"/>
    </location>
</feature>
<dbReference type="CDD" id="cd00622">
    <property type="entry name" value="PLPDE_III_ODC"/>
    <property type="match status" value="1"/>
</dbReference>
<name>A0AAV0BM86_PHAPC</name>
<dbReference type="Pfam" id="PF00278">
    <property type="entry name" value="Orn_DAP_Arg_deC"/>
    <property type="match status" value="2"/>
</dbReference>
<comment type="caution">
    <text evidence="10">The sequence shown here is derived from an EMBL/GenBank/DDBJ whole genome shotgun (WGS) entry which is preliminary data.</text>
</comment>
<dbReference type="PANTHER" id="PTHR11482:SF6">
    <property type="entry name" value="ORNITHINE DECARBOXYLASE 1-RELATED"/>
    <property type="match status" value="1"/>
</dbReference>
<dbReference type="PANTHER" id="PTHR11482">
    <property type="entry name" value="ARGININE/DIAMINOPIMELATE/ORNITHINE DECARBOXYLASE"/>
    <property type="match status" value="1"/>
</dbReference>
<feature type="modified residue" description="N6-(pyridoxal phosphate)lysine" evidence="5">
    <location>
        <position position="91"/>
    </location>
</feature>
<evidence type="ECO:0000259" key="8">
    <source>
        <dbReference type="Pfam" id="PF00278"/>
    </source>
</evidence>
<evidence type="ECO:0000313" key="10">
    <source>
        <dbReference type="EMBL" id="CAH7688412.1"/>
    </source>
</evidence>
<organism evidence="10 11">
    <name type="scientific">Phakopsora pachyrhizi</name>
    <name type="common">Asian soybean rust disease fungus</name>
    <dbReference type="NCBI Taxonomy" id="170000"/>
    <lineage>
        <taxon>Eukaryota</taxon>
        <taxon>Fungi</taxon>
        <taxon>Dikarya</taxon>
        <taxon>Basidiomycota</taxon>
        <taxon>Pucciniomycotina</taxon>
        <taxon>Pucciniomycetes</taxon>
        <taxon>Pucciniales</taxon>
        <taxon>Phakopsoraceae</taxon>
        <taxon>Phakopsora</taxon>
    </lineage>
</organism>
<feature type="active site" description="Proton donor" evidence="5">
    <location>
        <position position="437"/>
    </location>
</feature>
<evidence type="ECO:0000313" key="11">
    <source>
        <dbReference type="Proteomes" id="UP001153365"/>
    </source>
</evidence>
<evidence type="ECO:0000256" key="1">
    <source>
        <dbReference type="ARBA" id="ARBA00001933"/>
    </source>
</evidence>
<evidence type="ECO:0000259" key="9">
    <source>
        <dbReference type="Pfam" id="PF02784"/>
    </source>
</evidence>
<evidence type="ECO:0000256" key="7">
    <source>
        <dbReference type="SAM" id="MobiDB-lite"/>
    </source>
</evidence>
<dbReference type="InterPro" id="IPR009006">
    <property type="entry name" value="Ala_racemase/Decarboxylase_C"/>
</dbReference>
<dbReference type="EMBL" id="CALTRL010005981">
    <property type="protein sequence ID" value="CAH7688412.1"/>
    <property type="molecule type" value="Genomic_DNA"/>
</dbReference>
<keyword evidence="11" id="KW-1185">Reference proteome</keyword>
<evidence type="ECO:0000256" key="4">
    <source>
        <dbReference type="ARBA" id="ARBA00023239"/>
    </source>
</evidence>
<feature type="domain" description="Orn/DAP/Arg decarboxylase 2 N-terminal" evidence="9">
    <location>
        <begin position="66"/>
        <end position="297"/>
    </location>
</feature>
<evidence type="ECO:0000256" key="2">
    <source>
        <dbReference type="ARBA" id="ARBA00008872"/>
    </source>
</evidence>
<dbReference type="GO" id="GO:0004586">
    <property type="term" value="F:ornithine decarboxylase activity"/>
    <property type="evidence" value="ECO:0007669"/>
    <property type="project" value="TreeGrafter"/>
</dbReference>
<dbReference type="Gene3D" id="3.20.20.10">
    <property type="entry name" value="Alanine racemase"/>
    <property type="match status" value="1"/>
</dbReference>
<dbReference type="PRINTS" id="PR01179">
    <property type="entry name" value="ODADCRBXLASE"/>
</dbReference>
<evidence type="ECO:0000256" key="5">
    <source>
        <dbReference type="PIRSR" id="PIRSR600183-50"/>
    </source>
</evidence>
<dbReference type="InterPro" id="IPR002433">
    <property type="entry name" value="Orn_de-COase"/>
</dbReference>
<feature type="region of interest" description="Disordered" evidence="7">
    <location>
        <begin position="1"/>
        <end position="29"/>
    </location>
</feature>
<accession>A0AAV0BM86</accession>
<dbReference type="GO" id="GO:0005737">
    <property type="term" value="C:cytoplasm"/>
    <property type="evidence" value="ECO:0007669"/>
    <property type="project" value="TreeGrafter"/>
</dbReference>
<dbReference type="InterPro" id="IPR022644">
    <property type="entry name" value="De-COase2_N"/>
</dbReference>
<reference evidence="10" key="1">
    <citation type="submission" date="2022-06" db="EMBL/GenBank/DDBJ databases">
        <authorList>
            <consortium name="SYNGENTA / RWTH Aachen University"/>
        </authorList>
    </citation>
    <scope>NUCLEOTIDE SEQUENCE</scope>
</reference>
<dbReference type="PRINTS" id="PR01182">
    <property type="entry name" value="ORNDCRBXLASE"/>
</dbReference>
<dbReference type="SUPFAM" id="SSF50621">
    <property type="entry name" value="Alanine racemase C-terminal domain-like"/>
    <property type="match status" value="1"/>
</dbReference>
<protein>
    <submittedName>
        <fullName evidence="10">Ornithine decarboxylase</fullName>
    </submittedName>
</protein>
<dbReference type="InterPro" id="IPR029066">
    <property type="entry name" value="PLP-binding_barrel"/>
</dbReference>
<dbReference type="Proteomes" id="UP001153365">
    <property type="component" value="Unassembled WGS sequence"/>
</dbReference>
<comment type="cofactor">
    <cofactor evidence="1 5">
        <name>pyridoxal 5'-phosphate</name>
        <dbReference type="ChEBI" id="CHEBI:597326"/>
    </cofactor>
</comment>
<dbReference type="AlphaFoldDB" id="A0AAV0BM86"/>
<feature type="domain" description="Orn/DAP/Arg decarboxylase 2 C-terminal" evidence="8">
    <location>
        <begin position="61"/>
        <end position="363"/>
    </location>
</feature>
<dbReference type="FunFam" id="3.20.20.10:FF:000005">
    <property type="entry name" value="Ornithine decarboxylase"/>
    <property type="match status" value="1"/>
</dbReference>
<gene>
    <name evidence="10" type="ORF">PPACK8108_LOCUS23379</name>
</gene>
<comment type="similarity">
    <text evidence="2 6">Belongs to the Orn/Lys/Arg decarboxylase class-II family.</text>
</comment>
<dbReference type="Gene3D" id="2.40.37.10">
    <property type="entry name" value="Lyase, Ornithine Decarboxylase, Chain A, domain 1"/>
    <property type="match status" value="2"/>
</dbReference>
<evidence type="ECO:0000256" key="6">
    <source>
        <dbReference type="RuleBase" id="RU003737"/>
    </source>
</evidence>
<dbReference type="InterPro" id="IPR000183">
    <property type="entry name" value="Orn/DAP/Arg_de-COase"/>
</dbReference>
<keyword evidence="4" id="KW-0456">Lyase</keyword>
<proteinExistence type="inferred from homology"/>
<dbReference type="InterPro" id="IPR022643">
    <property type="entry name" value="De-COase2_C"/>
</dbReference>
<feature type="domain" description="Orn/DAP/Arg decarboxylase 2 C-terminal" evidence="8">
    <location>
        <begin position="426"/>
        <end position="466"/>
    </location>
</feature>
<keyword evidence="3 5" id="KW-0663">Pyridoxal phosphate</keyword>
<dbReference type="SUPFAM" id="SSF51419">
    <property type="entry name" value="PLP-binding barrel"/>
    <property type="match status" value="1"/>
</dbReference>
<dbReference type="Pfam" id="PF02784">
    <property type="entry name" value="Orn_Arg_deC_N"/>
    <property type="match status" value="1"/>
</dbReference>
<evidence type="ECO:0000256" key="3">
    <source>
        <dbReference type="ARBA" id="ARBA00022898"/>
    </source>
</evidence>